<accession>A0A8R7UM69</accession>
<reference evidence="3" key="1">
    <citation type="journal article" date="2013" name="Nature">
        <title>Draft genome of the wheat A-genome progenitor Triticum urartu.</title>
        <authorList>
            <person name="Ling H.Q."/>
            <person name="Zhao S."/>
            <person name="Liu D."/>
            <person name="Wang J."/>
            <person name="Sun H."/>
            <person name="Zhang C."/>
            <person name="Fan H."/>
            <person name="Li D."/>
            <person name="Dong L."/>
            <person name="Tao Y."/>
            <person name="Gao C."/>
            <person name="Wu H."/>
            <person name="Li Y."/>
            <person name="Cui Y."/>
            <person name="Guo X."/>
            <person name="Zheng S."/>
            <person name="Wang B."/>
            <person name="Yu K."/>
            <person name="Liang Q."/>
            <person name="Yang W."/>
            <person name="Lou X."/>
            <person name="Chen J."/>
            <person name="Feng M."/>
            <person name="Jian J."/>
            <person name="Zhang X."/>
            <person name="Luo G."/>
            <person name="Jiang Y."/>
            <person name="Liu J."/>
            <person name="Wang Z."/>
            <person name="Sha Y."/>
            <person name="Zhang B."/>
            <person name="Wu H."/>
            <person name="Tang D."/>
            <person name="Shen Q."/>
            <person name="Xue P."/>
            <person name="Zou S."/>
            <person name="Wang X."/>
            <person name="Liu X."/>
            <person name="Wang F."/>
            <person name="Yang Y."/>
            <person name="An X."/>
            <person name="Dong Z."/>
            <person name="Zhang K."/>
            <person name="Zhang X."/>
            <person name="Luo M.C."/>
            <person name="Dvorak J."/>
            <person name="Tong Y."/>
            <person name="Wang J."/>
            <person name="Yang H."/>
            <person name="Li Z."/>
            <person name="Wang D."/>
            <person name="Zhang A."/>
            <person name="Wang J."/>
        </authorList>
    </citation>
    <scope>NUCLEOTIDE SEQUENCE</scope>
    <source>
        <strain evidence="3">cv. G1812</strain>
    </source>
</reference>
<evidence type="ECO:0000313" key="3">
    <source>
        <dbReference type="Proteomes" id="UP000015106"/>
    </source>
</evidence>
<name>A0A8R7UM69_TRIUA</name>
<keyword evidence="3" id="KW-1185">Reference proteome</keyword>
<evidence type="ECO:0000256" key="1">
    <source>
        <dbReference type="SAM" id="MobiDB-lite"/>
    </source>
</evidence>
<dbReference type="AlphaFoldDB" id="A0A8R7UM69"/>
<feature type="region of interest" description="Disordered" evidence="1">
    <location>
        <begin position="124"/>
        <end position="145"/>
    </location>
</feature>
<protein>
    <submittedName>
        <fullName evidence="2">Uncharacterized protein</fullName>
    </submittedName>
</protein>
<sequence>MGSLPCSTLRAAPFDLHFQSLVATASPGASSSGSTPALLLSCSNLRVRAAASCTDRRPPVARIWTPLSFRVGSYSSAHPRPLASPCRPRAGSCLCIVLVRAEDDCFFIACKGCSRGKAQPASLPAALRPPPTGPQPTSFGFVPEL</sequence>
<evidence type="ECO:0000313" key="2">
    <source>
        <dbReference type="EnsemblPlants" id="TuG1812G0500005123.01.T01"/>
    </source>
</evidence>
<dbReference type="Gramene" id="TuG1812G0500005123.01.T01">
    <property type="protein sequence ID" value="TuG1812G0500005123.01.T01"/>
    <property type="gene ID" value="TuG1812G0500005123.01"/>
</dbReference>
<organism evidence="2 3">
    <name type="scientific">Triticum urartu</name>
    <name type="common">Red wild einkorn</name>
    <name type="synonym">Crithodium urartu</name>
    <dbReference type="NCBI Taxonomy" id="4572"/>
    <lineage>
        <taxon>Eukaryota</taxon>
        <taxon>Viridiplantae</taxon>
        <taxon>Streptophyta</taxon>
        <taxon>Embryophyta</taxon>
        <taxon>Tracheophyta</taxon>
        <taxon>Spermatophyta</taxon>
        <taxon>Magnoliopsida</taxon>
        <taxon>Liliopsida</taxon>
        <taxon>Poales</taxon>
        <taxon>Poaceae</taxon>
        <taxon>BOP clade</taxon>
        <taxon>Pooideae</taxon>
        <taxon>Triticodae</taxon>
        <taxon>Triticeae</taxon>
        <taxon>Triticinae</taxon>
        <taxon>Triticum</taxon>
    </lineage>
</organism>
<reference evidence="2" key="2">
    <citation type="submission" date="2018-03" db="EMBL/GenBank/DDBJ databases">
        <title>The Triticum urartu genome reveals the dynamic nature of wheat genome evolution.</title>
        <authorList>
            <person name="Ling H."/>
            <person name="Ma B."/>
            <person name="Shi X."/>
            <person name="Liu H."/>
            <person name="Dong L."/>
            <person name="Sun H."/>
            <person name="Cao Y."/>
            <person name="Gao Q."/>
            <person name="Zheng S."/>
            <person name="Li Y."/>
            <person name="Yu Y."/>
            <person name="Du H."/>
            <person name="Qi M."/>
            <person name="Li Y."/>
            <person name="Yu H."/>
            <person name="Cui Y."/>
            <person name="Wang N."/>
            <person name="Chen C."/>
            <person name="Wu H."/>
            <person name="Zhao Y."/>
            <person name="Zhang J."/>
            <person name="Li Y."/>
            <person name="Zhou W."/>
            <person name="Zhang B."/>
            <person name="Hu W."/>
            <person name="Eijk M."/>
            <person name="Tang J."/>
            <person name="Witsenboer H."/>
            <person name="Zhao S."/>
            <person name="Li Z."/>
            <person name="Zhang A."/>
            <person name="Wang D."/>
            <person name="Liang C."/>
        </authorList>
    </citation>
    <scope>NUCLEOTIDE SEQUENCE [LARGE SCALE GENOMIC DNA]</scope>
    <source>
        <strain evidence="2">cv. G1812</strain>
    </source>
</reference>
<dbReference type="EnsemblPlants" id="TuG1812G0500005123.01.T01">
    <property type="protein sequence ID" value="TuG1812G0500005123.01.T01"/>
    <property type="gene ID" value="TuG1812G0500005123.01"/>
</dbReference>
<reference evidence="2" key="3">
    <citation type="submission" date="2022-06" db="UniProtKB">
        <authorList>
            <consortium name="EnsemblPlants"/>
        </authorList>
    </citation>
    <scope>IDENTIFICATION</scope>
</reference>
<dbReference type="Proteomes" id="UP000015106">
    <property type="component" value="Chromosome 5"/>
</dbReference>
<proteinExistence type="predicted"/>